<organism evidence="1 2">
    <name type="scientific">Alteriqipengyuania abyssalis</name>
    <dbReference type="NCBI Taxonomy" id="2860200"/>
    <lineage>
        <taxon>Bacteria</taxon>
        <taxon>Pseudomonadati</taxon>
        <taxon>Pseudomonadota</taxon>
        <taxon>Alphaproteobacteria</taxon>
        <taxon>Sphingomonadales</taxon>
        <taxon>Erythrobacteraceae</taxon>
        <taxon>Alteriqipengyuania</taxon>
    </lineage>
</organism>
<dbReference type="EMBL" id="JAHWXP010000001">
    <property type="protein sequence ID" value="MBY8335938.1"/>
    <property type="molecule type" value="Genomic_DNA"/>
</dbReference>
<name>A0ABS7PA50_9SPHN</name>
<accession>A0ABS7PA50</accession>
<gene>
    <name evidence="1" type="ORF">KYN89_02655</name>
</gene>
<sequence length="101" mass="11019">MAQAGPIDTLPLGKYECTLPGDAGGAAWHRIPGRDFTILNASSYEAGGERGVYLLRGAQVTFTRGPLKGMMLERSSQRILRERDEKGELGPMRCVLTSPLR</sequence>
<protein>
    <recommendedName>
        <fullName evidence="3">Elongation factor P</fullName>
    </recommendedName>
</protein>
<evidence type="ECO:0000313" key="2">
    <source>
        <dbReference type="Proteomes" id="UP000759298"/>
    </source>
</evidence>
<evidence type="ECO:0008006" key="3">
    <source>
        <dbReference type="Google" id="ProtNLM"/>
    </source>
</evidence>
<proteinExistence type="predicted"/>
<evidence type="ECO:0000313" key="1">
    <source>
        <dbReference type="EMBL" id="MBY8335938.1"/>
    </source>
</evidence>
<reference evidence="1 2" key="1">
    <citation type="submission" date="2021-07" db="EMBL/GenBank/DDBJ databases">
        <title>Alteriqipengyuania abyssalis NZ-12B nov, sp.nov isolated from deep sea sponge in pacific ocean.</title>
        <authorList>
            <person name="Tareen S."/>
            <person name="Wink J."/>
        </authorList>
    </citation>
    <scope>NUCLEOTIDE SEQUENCE [LARGE SCALE GENOMIC DNA]</scope>
    <source>
        <strain evidence="1 2">NZ-12B</strain>
    </source>
</reference>
<comment type="caution">
    <text evidence="1">The sequence shown here is derived from an EMBL/GenBank/DDBJ whole genome shotgun (WGS) entry which is preliminary data.</text>
</comment>
<dbReference type="Proteomes" id="UP000759298">
    <property type="component" value="Unassembled WGS sequence"/>
</dbReference>
<keyword evidence="2" id="KW-1185">Reference proteome</keyword>